<keyword evidence="4" id="KW-1185">Reference proteome</keyword>
<dbReference type="Gene3D" id="2.60.40.3650">
    <property type="match status" value="1"/>
</dbReference>
<dbReference type="Proteomes" id="UP000315891">
    <property type="component" value="Chromosome"/>
</dbReference>
<dbReference type="InterPro" id="IPR027268">
    <property type="entry name" value="Peptidase_M4/M1_CTD_sf"/>
</dbReference>
<keyword evidence="1" id="KW-0732">Signal</keyword>
<sequence length="629" mass="70133">MAKFAWAFALLLATAGSRAQAEVPSTVADADWPGTISLQVDASDVERRIQQVRERIPVRPGPLTLWYPKWIPGNHSPTGPINQLAGLIVRGNGARIAWTRDDVDMYAFHIDVPQGIDAIDLEFQYLSPTAKDQGRVAMTPDMLDLQWHRVLLYPAGVDTDRIRVEPSLTLPQAWQSASALQVAARDGGTLHYASVSATTLVDSPVYAGRNYKRIALDADAKQPVFLDAFADDPEQLDISPTVLAAHRALVAEADTVFGTRPFAHYDFLLALSDTFSRIGLEHRQSSENGTPPDYLLGEAPFGNNTLLSHEYAHAWNGKFRRPSMLWTPNYNVPMRNELLWLYEGQTEYWSIVLAARAGLLTPQQARETLADLAATQAQRRGHDWRSLQDTMFEGIVEFNDAPQAWESWQRAYDFYSEGALLWLDVDTRIRELSNGKRSLDDFARGFFANAKDVETVSTYGFDDIVATLEAVQPGGWRDWLRQRLDGDKPLLGGIARGGWKLGYDATPNLAVEDNETADEVDDFRYSLGLKIDRDGGTIGEVVWDGPAFKAGLARDVIVVAVNGEDYDAKRLQRAIAVAKETTQPIELLVRQGERYRTVKIDWRDGLRAPHLVRDVNAPDLLGAILAPRR</sequence>
<evidence type="ECO:0000313" key="4">
    <source>
        <dbReference type="Proteomes" id="UP000315891"/>
    </source>
</evidence>
<dbReference type="SUPFAM" id="SSF50156">
    <property type="entry name" value="PDZ domain-like"/>
    <property type="match status" value="1"/>
</dbReference>
<reference evidence="3 4" key="1">
    <citation type="submission" date="2019-07" db="EMBL/GenBank/DDBJ databases">
        <title>Lysobacter weifangensis sp. nov., isolated from bensulfuron-methyl contaminated farmland soil.</title>
        <authorList>
            <person name="Zhao H."/>
        </authorList>
    </citation>
    <scope>NUCLEOTIDE SEQUENCE [LARGE SCALE GENOMIC DNA]</scope>
    <source>
        <strain evidence="3 4">CC-Bw-6</strain>
    </source>
</reference>
<protein>
    <submittedName>
        <fullName evidence="3">M61 family metallopeptidase</fullName>
    </submittedName>
</protein>
<dbReference type="InterPro" id="IPR007963">
    <property type="entry name" value="Peptidase_M61_catalytic"/>
</dbReference>
<organism evidence="3 4">
    <name type="scientific">Pseudoluteimonas lycopersici</name>
    <dbReference type="NCBI Taxonomy" id="1324796"/>
    <lineage>
        <taxon>Bacteria</taxon>
        <taxon>Pseudomonadati</taxon>
        <taxon>Pseudomonadota</taxon>
        <taxon>Gammaproteobacteria</taxon>
        <taxon>Lysobacterales</taxon>
        <taxon>Lysobacteraceae</taxon>
        <taxon>Pseudoluteimonas</taxon>
    </lineage>
</organism>
<dbReference type="Gene3D" id="1.10.390.10">
    <property type="entry name" value="Neutral Protease Domain 2"/>
    <property type="match status" value="1"/>
</dbReference>
<dbReference type="InterPro" id="IPR040756">
    <property type="entry name" value="Peptidase_M61_N"/>
</dbReference>
<dbReference type="Pfam" id="PF17899">
    <property type="entry name" value="Peptidase_M61_N"/>
    <property type="match status" value="1"/>
</dbReference>
<dbReference type="InterPro" id="IPR001478">
    <property type="entry name" value="PDZ"/>
</dbReference>
<dbReference type="PROSITE" id="PS50106">
    <property type="entry name" value="PDZ"/>
    <property type="match status" value="1"/>
</dbReference>
<evidence type="ECO:0000313" key="3">
    <source>
        <dbReference type="EMBL" id="QDQ73999.1"/>
    </source>
</evidence>
<proteinExistence type="predicted"/>
<dbReference type="OrthoDB" id="9778516at2"/>
<dbReference type="InterPro" id="IPR036034">
    <property type="entry name" value="PDZ_sf"/>
</dbReference>
<dbReference type="RefSeq" id="WP_143879510.1">
    <property type="nucleotide sequence ID" value="NZ_BAABLZ010000001.1"/>
</dbReference>
<accession>A0A516V644</accession>
<gene>
    <name evidence="3" type="ORF">FNZ56_08970</name>
</gene>
<dbReference type="Pfam" id="PF05299">
    <property type="entry name" value="Peptidase_M61"/>
    <property type="match status" value="1"/>
</dbReference>
<name>A0A516V644_9GAMM</name>
<dbReference type="PIRSF" id="PIRSF016493">
    <property type="entry name" value="Glycyl_aminpptds"/>
    <property type="match status" value="1"/>
</dbReference>
<dbReference type="InterPro" id="IPR024191">
    <property type="entry name" value="Peptidase_M61"/>
</dbReference>
<dbReference type="Gene3D" id="2.30.42.10">
    <property type="match status" value="1"/>
</dbReference>
<feature type="domain" description="PDZ" evidence="2">
    <location>
        <begin position="508"/>
        <end position="593"/>
    </location>
</feature>
<feature type="signal peptide" evidence="1">
    <location>
        <begin position="1"/>
        <end position="21"/>
    </location>
</feature>
<evidence type="ECO:0000259" key="2">
    <source>
        <dbReference type="PROSITE" id="PS50106"/>
    </source>
</evidence>
<feature type="chain" id="PRO_5021710117" evidence="1">
    <location>
        <begin position="22"/>
        <end position="629"/>
    </location>
</feature>
<dbReference type="EMBL" id="CP041742">
    <property type="protein sequence ID" value="QDQ73999.1"/>
    <property type="molecule type" value="Genomic_DNA"/>
</dbReference>
<evidence type="ECO:0000256" key="1">
    <source>
        <dbReference type="SAM" id="SignalP"/>
    </source>
</evidence>
<dbReference type="AlphaFoldDB" id="A0A516V644"/>
<dbReference type="SMART" id="SM00228">
    <property type="entry name" value="PDZ"/>
    <property type="match status" value="1"/>
</dbReference>